<accession>A0A9X2AGY3</accession>
<reference evidence="8" key="1">
    <citation type="submission" date="2022-03" db="EMBL/GenBank/DDBJ databases">
        <title>Bacterial whole genome sequence for Hymenobacter sp. DH14.</title>
        <authorList>
            <person name="Le V."/>
        </authorList>
    </citation>
    <scope>NUCLEOTIDE SEQUENCE</scope>
    <source>
        <strain evidence="8">DH14</strain>
    </source>
</reference>
<dbReference type="Pfam" id="PF11818">
    <property type="entry name" value="DUF3340"/>
    <property type="match status" value="1"/>
</dbReference>
<dbReference type="NCBIfam" id="TIGR00225">
    <property type="entry name" value="prc"/>
    <property type="match status" value="1"/>
</dbReference>
<dbReference type="SMART" id="SM00245">
    <property type="entry name" value="TSPc"/>
    <property type="match status" value="1"/>
</dbReference>
<protein>
    <submittedName>
        <fullName evidence="8">Carboxy terminal-processing peptidase</fullName>
        <ecNumber evidence="8">3.4.21.102</ecNumber>
    </submittedName>
</protein>
<dbReference type="PANTHER" id="PTHR32060">
    <property type="entry name" value="TAIL-SPECIFIC PROTEASE"/>
    <property type="match status" value="1"/>
</dbReference>
<evidence type="ECO:0000256" key="2">
    <source>
        <dbReference type="ARBA" id="ARBA00022670"/>
    </source>
</evidence>
<evidence type="ECO:0000256" key="3">
    <source>
        <dbReference type="ARBA" id="ARBA00022801"/>
    </source>
</evidence>
<comment type="caution">
    <text evidence="8">The sequence shown here is derived from an EMBL/GenBank/DDBJ whole genome shotgun (WGS) entry which is preliminary data.</text>
</comment>
<dbReference type="Pfam" id="PF17804">
    <property type="entry name" value="TSP_NTD"/>
    <property type="match status" value="1"/>
</dbReference>
<dbReference type="AlphaFoldDB" id="A0A9X2AGY3"/>
<dbReference type="InterPro" id="IPR036034">
    <property type="entry name" value="PDZ_sf"/>
</dbReference>
<dbReference type="Gene3D" id="2.30.42.10">
    <property type="match status" value="1"/>
</dbReference>
<feature type="compositionally biased region" description="Low complexity" evidence="6">
    <location>
        <begin position="193"/>
        <end position="205"/>
    </location>
</feature>
<dbReference type="Pfam" id="PF03572">
    <property type="entry name" value="Peptidase_S41"/>
    <property type="match status" value="1"/>
</dbReference>
<dbReference type="InterPro" id="IPR001478">
    <property type="entry name" value="PDZ"/>
</dbReference>
<dbReference type="RefSeq" id="WP_241934513.1">
    <property type="nucleotide sequence ID" value="NZ_JALBGC010000001.1"/>
</dbReference>
<dbReference type="Pfam" id="PF00595">
    <property type="entry name" value="PDZ"/>
    <property type="match status" value="1"/>
</dbReference>
<dbReference type="SUPFAM" id="SSF52096">
    <property type="entry name" value="ClpP/crotonase"/>
    <property type="match status" value="1"/>
</dbReference>
<dbReference type="CDD" id="cd07560">
    <property type="entry name" value="Peptidase_S41_CPP"/>
    <property type="match status" value="1"/>
</dbReference>
<feature type="region of interest" description="Disordered" evidence="6">
    <location>
        <begin position="182"/>
        <end position="205"/>
    </location>
</feature>
<dbReference type="Gene3D" id="3.90.226.10">
    <property type="entry name" value="2-enoyl-CoA Hydratase, Chain A, domain 1"/>
    <property type="match status" value="1"/>
</dbReference>
<keyword evidence="3 5" id="KW-0378">Hydrolase</keyword>
<sequence length="713" mass="77612">MAFPRFKLGLYSTSVLALLGLASYSVYQGPPSRDQVVLGIMLTGLNQLHYQPEKLDDQFSQRVFDLYLKRIDNNKQFLLAPEVAQLGQFKTRIDDELRGGTHEFLDAASQLMGKRTLELRALYREVLAKPFDFTVAESWETDPTKATYANTPAEQREQWRKMLKYQTMARLSELMDDEAKKKDKPLAATKVGASPATTSTAARTPAQLEAEARKRVLKYYDEAFADLLQDDANDRLATFANVIANTYDPHTDYFAPIVREQFDITMSGRLEGTGAQLIEEDGHLKVTDIVPGSASFRQGELKVGDVILRVAQGAAEPVSVEGMRFDKAVKLIRGPKGTEVRLTVRKPDGVTVVIPIIRDVVVIEETYAQSAVIKQNGKNYGYLRLPSFYADFSGKGGRSSATDVQRELAKLSQQNVAGVVLDLRNNGGGSLSDAVRMGGLFVPTGPMVQVKEARNPAKPVADVDPAVQYGGPLVVMVNKYSASASEILAAAMQDYRRAVIIGSTTYGKGTVQQVLDLDNAVNSPEIAAIKPLGSLKLTIQKFYRVNGGSTQFKGVVPDITLPDALSTYAKGEQEAEYALPWDEIAPAPYQPTNTLPTSLDALRAASAARVAASPGFKLITDAAQRATAQRKLTNLSLNLAAYRAQQEAFRALNKQQTAAQNALPGLDVAAIPADIRPAADSAAARRTARFLKPLRKDAALAEAVAVIGDELKQ</sequence>
<dbReference type="GO" id="GO:0030288">
    <property type="term" value="C:outer membrane-bounded periplasmic space"/>
    <property type="evidence" value="ECO:0007669"/>
    <property type="project" value="TreeGrafter"/>
</dbReference>
<dbReference type="InterPro" id="IPR040573">
    <property type="entry name" value="TSP_N"/>
</dbReference>
<evidence type="ECO:0000313" key="8">
    <source>
        <dbReference type="EMBL" id="MCI1186234.1"/>
    </source>
</evidence>
<dbReference type="Proteomes" id="UP001139193">
    <property type="component" value="Unassembled WGS sequence"/>
</dbReference>
<evidence type="ECO:0000259" key="7">
    <source>
        <dbReference type="PROSITE" id="PS50106"/>
    </source>
</evidence>
<dbReference type="InterPro" id="IPR005151">
    <property type="entry name" value="Tail-specific_protease"/>
</dbReference>
<dbReference type="PANTHER" id="PTHR32060:SF22">
    <property type="entry name" value="CARBOXYL-TERMINAL-PROCESSING PEPTIDASE 3, CHLOROPLASTIC"/>
    <property type="match status" value="1"/>
</dbReference>
<dbReference type="EC" id="3.4.21.102" evidence="8"/>
<dbReference type="InterPro" id="IPR020992">
    <property type="entry name" value="Tail_Prtase_C"/>
</dbReference>
<keyword evidence="2 5" id="KW-0645">Protease</keyword>
<dbReference type="GO" id="GO:0007165">
    <property type="term" value="P:signal transduction"/>
    <property type="evidence" value="ECO:0007669"/>
    <property type="project" value="TreeGrafter"/>
</dbReference>
<evidence type="ECO:0000256" key="5">
    <source>
        <dbReference type="RuleBase" id="RU004404"/>
    </source>
</evidence>
<dbReference type="SMART" id="SM00228">
    <property type="entry name" value="PDZ"/>
    <property type="match status" value="1"/>
</dbReference>
<evidence type="ECO:0000256" key="1">
    <source>
        <dbReference type="ARBA" id="ARBA00009179"/>
    </source>
</evidence>
<proteinExistence type="inferred from homology"/>
<dbReference type="EMBL" id="JALBGC010000001">
    <property type="protein sequence ID" value="MCI1186234.1"/>
    <property type="molecule type" value="Genomic_DNA"/>
</dbReference>
<dbReference type="CDD" id="cd06782">
    <property type="entry name" value="cpPDZ_CPP-like"/>
    <property type="match status" value="1"/>
</dbReference>
<keyword evidence="9" id="KW-1185">Reference proteome</keyword>
<feature type="domain" description="PDZ" evidence="7">
    <location>
        <begin position="263"/>
        <end position="333"/>
    </location>
</feature>
<comment type="similarity">
    <text evidence="1 5">Belongs to the peptidase S41A family.</text>
</comment>
<evidence type="ECO:0000256" key="4">
    <source>
        <dbReference type="ARBA" id="ARBA00022825"/>
    </source>
</evidence>
<gene>
    <name evidence="8" type="ORF">MON38_02295</name>
</gene>
<dbReference type="PROSITE" id="PS50106">
    <property type="entry name" value="PDZ"/>
    <property type="match status" value="1"/>
</dbReference>
<evidence type="ECO:0000256" key="6">
    <source>
        <dbReference type="SAM" id="MobiDB-lite"/>
    </source>
</evidence>
<organism evidence="8 9">
    <name type="scientific">Hymenobacter cyanobacteriorum</name>
    <dbReference type="NCBI Taxonomy" id="2926463"/>
    <lineage>
        <taxon>Bacteria</taxon>
        <taxon>Pseudomonadati</taxon>
        <taxon>Bacteroidota</taxon>
        <taxon>Cytophagia</taxon>
        <taxon>Cytophagales</taxon>
        <taxon>Hymenobacteraceae</taxon>
        <taxon>Hymenobacter</taxon>
    </lineage>
</organism>
<dbReference type="GO" id="GO:0004252">
    <property type="term" value="F:serine-type endopeptidase activity"/>
    <property type="evidence" value="ECO:0007669"/>
    <property type="project" value="UniProtKB-EC"/>
</dbReference>
<dbReference type="SUPFAM" id="SSF50156">
    <property type="entry name" value="PDZ domain-like"/>
    <property type="match status" value="1"/>
</dbReference>
<evidence type="ECO:0000313" key="9">
    <source>
        <dbReference type="Proteomes" id="UP001139193"/>
    </source>
</evidence>
<dbReference type="InterPro" id="IPR004447">
    <property type="entry name" value="Peptidase_S41A"/>
</dbReference>
<name>A0A9X2AGY3_9BACT</name>
<keyword evidence="4 5" id="KW-0720">Serine protease</keyword>
<dbReference type="GO" id="GO:0006508">
    <property type="term" value="P:proteolysis"/>
    <property type="evidence" value="ECO:0007669"/>
    <property type="project" value="UniProtKB-KW"/>
</dbReference>
<dbReference type="InterPro" id="IPR029045">
    <property type="entry name" value="ClpP/crotonase-like_dom_sf"/>
</dbReference>